<protein>
    <submittedName>
        <fullName evidence="1">Uncharacterized protein</fullName>
    </submittedName>
</protein>
<dbReference type="AlphaFoldDB" id="A0A009IIT6"/>
<comment type="caution">
    <text evidence="1">The sequence shown here is derived from an EMBL/GenBank/DDBJ whole genome shotgun (WGS) entry which is preliminary data.</text>
</comment>
<dbReference type="RefSeq" id="WP_165353634.1">
    <property type="nucleotide sequence ID" value="NZ_JEWH01000076.1"/>
</dbReference>
<evidence type="ECO:0000313" key="1">
    <source>
        <dbReference type="EMBL" id="EXB03718.1"/>
    </source>
</evidence>
<reference evidence="1 2" key="1">
    <citation type="submission" date="2014-02" db="EMBL/GenBank/DDBJ databases">
        <title>Comparative genomics and transcriptomics to identify genetic mechanisms underlying the emergence of carbapenem resistant Acinetobacter baumannii (CRAb).</title>
        <authorList>
            <person name="Harris A.D."/>
            <person name="Johnson K.J."/>
            <person name="George J."/>
            <person name="Shefchek K."/>
            <person name="Daugherty S.C."/>
            <person name="Parankush S."/>
            <person name="Sadzewicz L."/>
            <person name="Tallon L."/>
            <person name="Sengamalay N."/>
            <person name="Hazen T.H."/>
            <person name="Rasko D.A."/>
        </authorList>
    </citation>
    <scope>NUCLEOTIDE SEQUENCE [LARGE SCALE GENOMIC DNA]</scope>
    <source>
        <strain evidence="1 2">1295743</strain>
    </source>
</reference>
<accession>A0A009IIT6</accession>
<dbReference type="EMBL" id="JEWH01000076">
    <property type="protein sequence ID" value="EXB03718.1"/>
    <property type="molecule type" value="Genomic_DNA"/>
</dbReference>
<proteinExistence type="predicted"/>
<gene>
    <name evidence="1" type="ORF">J512_3817</name>
</gene>
<evidence type="ECO:0000313" key="2">
    <source>
        <dbReference type="Proteomes" id="UP000020595"/>
    </source>
</evidence>
<organism evidence="1 2">
    <name type="scientific">Acinetobacter baumannii (strain 1295743)</name>
    <dbReference type="NCBI Taxonomy" id="1310613"/>
    <lineage>
        <taxon>Bacteria</taxon>
        <taxon>Pseudomonadati</taxon>
        <taxon>Pseudomonadota</taxon>
        <taxon>Gammaproteobacteria</taxon>
        <taxon>Moraxellales</taxon>
        <taxon>Moraxellaceae</taxon>
        <taxon>Acinetobacter</taxon>
        <taxon>Acinetobacter calcoaceticus/baumannii complex</taxon>
    </lineage>
</organism>
<name>A0A009IIT6_ACIB9</name>
<dbReference type="Proteomes" id="UP000020595">
    <property type="component" value="Unassembled WGS sequence"/>
</dbReference>
<sequence>MKKYLPELDTVSDILASIPHPQIQSIAHAIRICNDQDTHVLTKLHAVVGVMI</sequence>
<dbReference type="PATRIC" id="fig|1310613.3.peg.3650"/>